<dbReference type="AlphaFoldDB" id="A0A1V9Y7G7"/>
<evidence type="ECO:0000313" key="8">
    <source>
        <dbReference type="Proteomes" id="UP000243217"/>
    </source>
</evidence>
<organism evidence="7 8">
    <name type="scientific">Thraustotheca clavata</name>
    <dbReference type="NCBI Taxonomy" id="74557"/>
    <lineage>
        <taxon>Eukaryota</taxon>
        <taxon>Sar</taxon>
        <taxon>Stramenopiles</taxon>
        <taxon>Oomycota</taxon>
        <taxon>Saprolegniomycetes</taxon>
        <taxon>Saprolegniales</taxon>
        <taxon>Achlyaceae</taxon>
        <taxon>Thraustotheca</taxon>
    </lineage>
</organism>
<dbReference type="Pfam" id="PF03151">
    <property type="entry name" value="TPT"/>
    <property type="match status" value="1"/>
</dbReference>
<comment type="caution">
    <text evidence="7">The sequence shown here is derived from an EMBL/GenBank/DDBJ whole genome shotgun (WGS) entry which is preliminary data.</text>
</comment>
<accession>A0A1V9Y7G7</accession>
<dbReference type="Proteomes" id="UP000243217">
    <property type="component" value="Unassembled WGS sequence"/>
</dbReference>
<dbReference type="OrthoDB" id="6418713at2759"/>
<keyword evidence="8" id="KW-1185">Reference proteome</keyword>
<feature type="transmembrane region" description="Helical" evidence="5">
    <location>
        <begin position="9"/>
        <end position="32"/>
    </location>
</feature>
<evidence type="ECO:0000256" key="4">
    <source>
        <dbReference type="ARBA" id="ARBA00023136"/>
    </source>
</evidence>
<keyword evidence="2 5" id="KW-0812">Transmembrane</keyword>
<dbReference type="STRING" id="74557.A0A1V9Y7G7"/>
<feature type="transmembrane region" description="Helical" evidence="5">
    <location>
        <begin position="276"/>
        <end position="294"/>
    </location>
</feature>
<dbReference type="EMBL" id="JNBS01004934">
    <property type="protein sequence ID" value="OQR81656.1"/>
    <property type="molecule type" value="Genomic_DNA"/>
</dbReference>
<sequence>MHRNDERKAIYGLIAAWLMSSMLCSVMSKQILDDMSCPFTLSAAQMTVAFICHSIYKRWYKVVEMEVFLAEANEYLVLFAALAFAIGNACFNGGFGWMHVSISETLRALETLLAVGFASLSLPREERLSKTRMLALIPIVLGVILSARNNSAFHLFGMSMVMVANIAFPLQSLFVKMLQRTITLDKVFDMTLYYGMIFQWVGAGVSHASGGTQNLHLNAKKILFGIINGLFFYISLKCSFSVLHATNTTTHAIINAARRVMTILFSVYYFNVALAMWNGIGMLVACAGAIWYAYAHEKELDQRQLEMHDKFAA</sequence>
<dbReference type="SUPFAM" id="SSF103481">
    <property type="entry name" value="Multidrug resistance efflux transporter EmrE"/>
    <property type="match status" value="1"/>
</dbReference>
<dbReference type="InterPro" id="IPR050186">
    <property type="entry name" value="TPT_transporter"/>
</dbReference>
<evidence type="ECO:0000259" key="6">
    <source>
        <dbReference type="Pfam" id="PF03151"/>
    </source>
</evidence>
<evidence type="ECO:0000256" key="3">
    <source>
        <dbReference type="ARBA" id="ARBA00022989"/>
    </source>
</evidence>
<dbReference type="PANTHER" id="PTHR11132">
    <property type="entry name" value="SOLUTE CARRIER FAMILY 35"/>
    <property type="match status" value="1"/>
</dbReference>
<feature type="transmembrane region" description="Helical" evidence="5">
    <location>
        <begin position="153"/>
        <end position="170"/>
    </location>
</feature>
<comment type="subcellular location">
    <subcellularLocation>
        <location evidence="1">Membrane</location>
        <topology evidence="1">Multi-pass membrane protein</topology>
    </subcellularLocation>
</comment>
<protein>
    <recommendedName>
        <fullName evidence="6">Sugar phosphate transporter domain-containing protein</fullName>
    </recommendedName>
</protein>
<name>A0A1V9Y7G7_9STRA</name>
<gene>
    <name evidence="7" type="ORF">THRCLA_11531</name>
</gene>
<dbReference type="InterPro" id="IPR004853">
    <property type="entry name" value="Sugar_P_trans_dom"/>
</dbReference>
<dbReference type="GO" id="GO:0016020">
    <property type="term" value="C:membrane"/>
    <property type="evidence" value="ECO:0007669"/>
    <property type="project" value="UniProtKB-SubCell"/>
</dbReference>
<evidence type="ECO:0000256" key="2">
    <source>
        <dbReference type="ARBA" id="ARBA00022692"/>
    </source>
</evidence>
<keyword evidence="4 5" id="KW-0472">Membrane</keyword>
<feature type="transmembrane region" description="Helical" evidence="5">
    <location>
        <begin position="76"/>
        <end position="99"/>
    </location>
</feature>
<evidence type="ECO:0000256" key="5">
    <source>
        <dbReference type="SAM" id="Phobius"/>
    </source>
</evidence>
<keyword evidence="3 5" id="KW-1133">Transmembrane helix</keyword>
<evidence type="ECO:0000256" key="1">
    <source>
        <dbReference type="ARBA" id="ARBA00004141"/>
    </source>
</evidence>
<dbReference type="InterPro" id="IPR037185">
    <property type="entry name" value="EmrE-like"/>
</dbReference>
<proteinExistence type="predicted"/>
<reference evidence="7 8" key="1">
    <citation type="journal article" date="2014" name="Genome Biol. Evol.">
        <title>The secreted proteins of Achlya hypogyna and Thraustotheca clavata identify the ancestral oomycete secretome and reveal gene acquisitions by horizontal gene transfer.</title>
        <authorList>
            <person name="Misner I."/>
            <person name="Blouin N."/>
            <person name="Leonard G."/>
            <person name="Richards T.A."/>
            <person name="Lane C.E."/>
        </authorList>
    </citation>
    <scope>NUCLEOTIDE SEQUENCE [LARGE SCALE GENOMIC DNA]</scope>
    <source>
        <strain evidence="7 8">ATCC 34112</strain>
    </source>
</reference>
<feature type="transmembrane region" description="Helical" evidence="5">
    <location>
        <begin position="191"/>
        <end position="210"/>
    </location>
</feature>
<evidence type="ECO:0000313" key="7">
    <source>
        <dbReference type="EMBL" id="OQR81656.1"/>
    </source>
</evidence>
<feature type="domain" description="Sugar phosphate transporter" evidence="6">
    <location>
        <begin position="13"/>
        <end position="292"/>
    </location>
</feature>
<feature type="transmembrane region" description="Helical" evidence="5">
    <location>
        <begin position="222"/>
        <end position="240"/>
    </location>
</feature>